<organism evidence="7 8">
    <name type="scientific">Thelohanellus kitauei</name>
    <name type="common">Myxosporean</name>
    <dbReference type="NCBI Taxonomy" id="669202"/>
    <lineage>
        <taxon>Eukaryota</taxon>
        <taxon>Metazoa</taxon>
        <taxon>Cnidaria</taxon>
        <taxon>Myxozoa</taxon>
        <taxon>Myxosporea</taxon>
        <taxon>Bivalvulida</taxon>
        <taxon>Platysporina</taxon>
        <taxon>Myxobolidae</taxon>
        <taxon>Thelohanellus</taxon>
    </lineage>
</organism>
<dbReference type="AlphaFoldDB" id="A0A0C2J3J1"/>
<keyword evidence="3" id="KW-0067">ATP-binding</keyword>
<name>A0A0C2J3J1_THEKT</name>
<evidence type="ECO:0000256" key="3">
    <source>
        <dbReference type="ARBA" id="ARBA00022840"/>
    </source>
</evidence>
<evidence type="ECO:0000256" key="6">
    <source>
        <dbReference type="SAM" id="MobiDB-lite"/>
    </source>
</evidence>
<proteinExistence type="inferred from homology"/>
<dbReference type="OMA" id="TDTDKME"/>
<dbReference type="Proteomes" id="UP000031668">
    <property type="component" value="Unassembled WGS sequence"/>
</dbReference>
<dbReference type="Gene3D" id="3.30.260.10">
    <property type="entry name" value="TCP-1-like chaperonin intermediate domain"/>
    <property type="match status" value="1"/>
</dbReference>
<dbReference type="Gene3D" id="3.50.7.10">
    <property type="entry name" value="GroEL"/>
    <property type="match status" value="1"/>
</dbReference>
<dbReference type="PANTHER" id="PTHR45633">
    <property type="entry name" value="60 KDA HEAT SHOCK PROTEIN, MITOCHONDRIAL"/>
    <property type="match status" value="1"/>
</dbReference>
<keyword evidence="7" id="KW-0346">Stress response</keyword>
<keyword evidence="4" id="KW-0143">Chaperone</keyword>
<feature type="compositionally biased region" description="Gly residues" evidence="6">
    <location>
        <begin position="554"/>
        <end position="569"/>
    </location>
</feature>
<dbReference type="NCBIfam" id="TIGR02348">
    <property type="entry name" value="GroEL"/>
    <property type="match status" value="1"/>
</dbReference>
<dbReference type="FunFam" id="3.50.7.10:FF:000001">
    <property type="entry name" value="60 kDa chaperonin"/>
    <property type="match status" value="1"/>
</dbReference>
<dbReference type="NCBIfam" id="NF009487">
    <property type="entry name" value="PRK12849.1"/>
    <property type="match status" value="1"/>
</dbReference>
<reference evidence="7 8" key="1">
    <citation type="journal article" date="2014" name="Genome Biol. Evol.">
        <title>The genome of the myxosporean Thelohanellus kitauei shows adaptations to nutrient acquisition within its fish host.</title>
        <authorList>
            <person name="Yang Y."/>
            <person name="Xiong J."/>
            <person name="Zhou Z."/>
            <person name="Huo F."/>
            <person name="Miao W."/>
            <person name="Ran C."/>
            <person name="Liu Y."/>
            <person name="Zhang J."/>
            <person name="Feng J."/>
            <person name="Wang M."/>
            <person name="Wang M."/>
            <person name="Wang L."/>
            <person name="Yao B."/>
        </authorList>
    </citation>
    <scope>NUCLEOTIDE SEQUENCE [LARGE SCALE GENOMIC DNA]</scope>
    <source>
        <strain evidence="7">Wuqing</strain>
    </source>
</reference>
<keyword evidence="8" id="KW-1185">Reference proteome</keyword>
<keyword evidence="2" id="KW-0547">Nucleotide-binding</keyword>
<evidence type="ECO:0000256" key="4">
    <source>
        <dbReference type="ARBA" id="ARBA00023186"/>
    </source>
</evidence>
<evidence type="ECO:0000313" key="7">
    <source>
        <dbReference type="EMBL" id="KII72429.1"/>
    </source>
</evidence>
<comment type="similarity">
    <text evidence="1 5">Belongs to the chaperonin (HSP60) family.</text>
</comment>
<gene>
    <name evidence="7" type="ORF">RF11_03670</name>
</gene>
<dbReference type="NCBIfam" id="NF009489">
    <property type="entry name" value="PRK12851.1"/>
    <property type="match status" value="1"/>
</dbReference>
<feature type="region of interest" description="Disordered" evidence="6">
    <location>
        <begin position="549"/>
        <end position="569"/>
    </location>
</feature>
<dbReference type="EMBL" id="JWZT01001233">
    <property type="protein sequence ID" value="KII72429.1"/>
    <property type="molecule type" value="Genomic_DNA"/>
</dbReference>
<dbReference type="CDD" id="cd03344">
    <property type="entry name" value="GroEL"/>
    <property type="match status" value="1"/>
</dbReference>
<dbReference type="Gene3D" id="1.10.560.10">
    <property type="entry name" value="GroEL-like equatorial domain"/>
    <property type="match status" value="1"/>
</dbReference>
<sequence>MIRLVGVRVFNKRLLGTSRALFEGKEIKFGNEARDSILKGVNLLADTVAVTLGPKGRNVVIEQPFGGPKITKDGVTVAKAISFADKYMNLGAKLVSDVANKANEEAGDGTTTATVLARAIAVEACDRVTRSANASEVRKGVMMAAETATAHLKKISKPISSKMEITQVATISANGDKQIGELIAQAMEKVGNSGVITVKDGKTLHDELEVIEGFKFDRGYISPYFINSTKGQKVEFQDALVLLCNKKISSIHEVVKPLEIANQMRRPIVFICEDMDGEALTTLVINRLKVGFQVAAVKAPGFGDNRKNCLQDMAVMTGALTVFGDEGLNRKLEDCTAHDLGHVGEIVITKDDTLILHGKGDPVTVKTRCDLICDEIKDSTSEYEKEKLRERLGRLSNGVAVIRVGGSSEVEVNEKKDRITDALNATKAAVEEGIVPGGGVALLRCISSLSSLTAENPDQKSGIDIVKKALAEPTKTLARNAGVEPGVVVHKILELEQNMGYDASSDTYTDMFKAGIIDPTKVVRIALNDAASVAGLVATVDASITDIPKDDKSGAGGMPNMGGMGGMDY</sequence>
<dbReference type="NCBIfam" id="NF000592">
    <property type="entry name" value="PRK00013.1"/>
    <property type="match status" value="1"/>
</dbReference>
<dbReference type="PRINTS" id="PR00298">
    <property type="entry name" value="CHAPERONIN60"/>
</dbReference>
<dbReference type="InterPro" id="IPR002423">
    <property type="entry name" value="Cpn60/GroEL/TCP-1"/>
</dbReference>
<dbReference type="Pfam" id="PF00118">
    <property type="entry name" value="Cpn60_TCP1"/>
    <property type="match status" value="1"/>
</dbReference>
<dbReference type="InterPro" id="IPR027410">
    <property type="entry name" value="TCP-1-like_intermed_sf"/>
</dbReference>
<dbReference type="NCBIfam" id="NF009488">
    <property type="entry name" value="PRK12850.1"/>
    <property type="match status" value="1"/>
</dbReference>
<dbReference type="OrthoDB" id="1733909at2759"/>
<dbReference type="GO" id="GO:0005524">
    <property type="term" value="F:ATP binding"/>
    <property type="evidence" value="ECO:0007669"/>
    <property type="project" value="UniProtKB-KW"/>
</dbReference>
<dbReference type="SUPFAM" id="SSF52029">
    <property type="entry name" value="GroEL apical domain-like"/>
    <property type="match status" value="1"/>
</dbReference>
<dbReference type="SUPFAM" id="SSF48592">
    <property type="entry name" value="GroEL equatorial domain-like"/>
    <property type="match status" value="1"/>
</dbReference>
<evidence type="ECO:0000256" key="2">
    <source>
        <dbReference type="ARBA" id="ARBA00022741"/>
    </source>
</evidence>
<dbReference type="InterPro" id="IPR018370">
    <property type="entry name" value="Chaperonin_Cpn60_CS"/>
</dbReference>
<protein>
    <submittedName>
        <fullName evidence="7">60 kDa heat shock protein, mitochondrial</fullName>
    </submittedName>
</protein>
<dbReference type="GO" id="GO:0042026">
    <property type="term" value="P:protein refolding"/>
    <property type="evidence" value="ECO:0007669"/>
    <property type="project" value="InterPro"/>
</dbReference>
<dbReference type="PROSITE" id="PS00296">
    <property type="entry name" value="CHAPERONINS_CPN60"/>
    <property type="match status" value="1"/>
</dbReference>
<accession>A0A0C2J3J1</accession>
<evidence type="ECO:0000256" key="5">
    <source>
        <dbReference type="RuleBase" id="RU000418"/>
    </source>
</evidence>
<dbReference type="GO" id="GO:0140662">
    <property type="term" value="F:ATP-dependent protein folding chaperone"/>
    <property type="evidence" value="ECO:0007669"/>
    <property type="project" value="InterPro"/>
</dbReference>
<dbReference type="SUPFAM" id="SSF54849">
    <property type="entry name" value="GroEL-intermediate domain like"/>
    <property type="match status" value="1"/>
</dbReference>
<evidence type="ECO:0000256" key="1">
    <source>
        <dbReference type="ARBA" id="ARBA00006607"/>
    </source>
</evidence>
<comment type="caution">
    <text evidence="7">The sequence shown here is derived from an EMBL/GenBank/DDBJ whole genome shotgun (WGS) entry which is preliminary data.</text>
</comment>
<dbReference type="InterPro" id="IPR027413">
    <property type="entry name" value="GROEL-like_equatorial_sf"/>
</dbReference>
<dbReference type="InterPro" id="IPR027409">
    <property type="entry name" value="GroEL-like_apical_dom_sf"/>
</dbReference>
<dbReference type="InterPro" id="IPR001844">
    <property type="entry name" value="Cpn60/GroEL"/>
</dbReference>
<evidence type="ECO:0000313" key="8">
    <source>
        <dbReference type="Proteomes" id="UP000031668"/>
    </source>
</evidence>